<dbReference type="GO" id="GO:0000711">
    <property type="term" value="P:meiotic DNA repair synthesis"/>
    <property type="evidence" value="ECO:0007669"/>
    <property type="project" value="InterPro"/>
</dbReference>
<protein>
    <submittedName>
        <fullName evidence="3">Uncharacterized protein</fullName>
    </submittedName>
</protein>
<proteinExistence type="predicted"/>
<dbReference type="PANTHER" id="PTHR35258">
    <property type="entry name" value="SPERMATOGENESIS-ASSOCIATED PROTEIN 22"/>
    <property type="match status" value="1"/>
</dbReference>
<keyword evidence="4" id="KW-1185">Reference proteome</keyword>
<reference evidence="3" key="2">
    <citation type="submission" date="2017-10" db="EMBL/GenBank/DDBJ databases">
        <title>Ladona fulva Genome sequencing and assembly.</title>
        <authorList>
            <person name="Murali S."/>
            <person name="Richards S."/>
            <person name="Bandaranaike D."/>
            <person name="Bellair M."/>
            <person name="Blankenburg K."/>
            <person name="Chao H."/>
            <person name="Dinh H."/>
            <person name="Doddapaneni H."/>
            <person name="Dugan-Rocha S."/>
            <person name="Elkadiri S."/>
            <person name="Gnanaolivu R."/>
            <person name="Hernandez B."/>
            <person name="Skinner E."/>
            <person name="Javaid M."/>
            <person name="Lee S."/>
            <person name="Li M."/>
            <person name="Ming W."/>
            <person name="Munidasa M."/>
            <person name="Muniz J."/>
            <person name="Nguyen L."/>
            <person name="Hughes D."/>
            <person name="Osuji N."/>
            <person name="Pu L.-L."/>
            <person name="Puazo M."/>
            <person name="Qu C."/>
            <person name="Quiroz J."/>
            <person name="Raj R."/>
            <person name="Weissenberger G."/>
            <person name="Xin Y."/>
            <person name="Zou X."/>
            <person name="Han Y."/>
            <person name="Worley K."/>
            <person name="Muzny D."/>
            <person name="Gibbs R."/>
        </authorList>
    </citation>
    <scope>NUCLEOTIDE SEQUENCE</scope>
    <source>
        <strain evidence="3">Sampled in the wild</strain>
    </source>
</reference>
<dbReference type="Gene3D" id="1.20.5.1180">
    <property type="entry name" value="Geminin coiled-coil domain"/>
    <property type="match status" value="1"/>
</dbReference>
<feature type="region of interest" description="Disordered" evidence="2">
    <location>
        <begin position="320"/>
        <end position="353"/>
    </location>
</feature>
<dbReference type="InterPro" id="IPR022786">
    <property type="entry name" value="Geminin/Multicilin"/>
</dbReference>
<gene>
    <name evidence="3" type="ORF">J437_LFUL001147</name>
</gene>
<reference evidence="3" key="1">
    <citation type="submission" date="2013-04" db="EMBL/GenBank/DDBJ databases">
        <authorList>
            <person name="Qu J."/>
            <person name="Murali S.C."/>
            <person name="Bandaranaike D."/>
            <person name="Bellair M."/>
            <person name="Blankenburg K."/>
            <person name="Chao H."/>
            <person name="Dinh H."/>
            <person name="Doddapaneni H."/>
            <person name="Downs B."/>
            <person name="Dugan-Rocha S."/>
            <person name="Elkadiri S."/>
            <person name="Gnanaolivu R.D."/>
            <person name="Hernandez B."/>
            <person name="Javaid M."/>
            <person name="Jayaseelan J.C."/>
            <person name="Lee S."/>
            <person name="Li M."/>
            <person name="Ming W."/>
            <person name="Munidasa M."/>
            <person name="Muniz J."/>
            <person name="Nguyen L."/>
            <person name="Ongeri F."/>
            <person name="Osuji N."/>
            <person name="Pu L.-L."/>
            <person name="Puazo M."/>
            <person name="Qu C."/>
            <person name="Quiroz J."/>
            <person name="Raj R."/>
            <person name="Weissenberger G."/>
            <person name="Xin Y."/>
            <person name="Zou X."/>
            <person name="Han Y."/>
            <person name="Richards S."/>
            <person name="Worley K."/>
            <person name="Muzny D."/>
            <person name="Gibbs R."/>
        </authorList>
    </citation>
    <scope>NUCLEOTIDE SEQUENCE</scope>
    <source>
        <strain evidence="3">Sampled in the wild</strain>
    </source>
</reference>
<dbReference type="Pfam" id="PF07412">
    <property type="entry name" value="Geminin"/>
    <property type="match status" value="1"/>
</dbReference>
<dbReference type="AlphaFoldDB" id="A0A8K0JYC7"/>
<evidence type="ECO:0000256" key="1">
    <source>
        <dbReference type="SAM" id="Coils"/>
    </source>
</evidence>
<feature type="compositionally biased region" description="Polar residues" evidence="2">
    <location>
        <begin position="50"/>
        <end position="63"/>
    </location>
</feature>
<feature type="region of interest" description="Disordered" evidence="2">
    <location>
        <begin position="1"/>
        <end position="63"/>
    </location>
</feature>
<dbReference type="InterPro" id="IPR033536">
    <property type="entry name" value="Spata22"/>
</dbReference>
<accession>A0A8K0JYC7</accession>
<dbReference type="SUPFAM" id="SSF111469">
    <property type="entry name" value="Geminin coiled-coil domain"/>
    <property type="match status" value="1"/>
</dbReference>
<evidence type="ECO:0000256" key="2">
    <source>
        <dbReference type="SAM" id="MobiDB-lite"/>
    </source>
</evidence>
<dbReference type="GO" id="GO:0007129">
    <property type="term" value="P:homologous chromosome pairing at meiosis"/>
    <property type="evidence" value="ECO:0007669"/>
    <property type="project" value="InterPro"/>
</dbReference>
<evidence type="ECO:0000313" key="3">
    <source>
        <dbReference type="EMBL" id="KAG8224070.1"/>
    </source>
</evidence>
<dbReference type="PANTHER" id="PTHR35258:SF1">
    <property type="entry name" value="SPERMATOGENESIS-ASSOCIATED PROTEIN 22"/>
    <property type="match status" value="1"/>
</dbReference>
<dbReference type="GO" id="GO:0051445">
    <property type="term" value="P:regulation of meiotic cell cycle"/>
    <property type="evidence" value="ECO:0007669"/>
    <property type="project" value="TreeGrafter"/>
</dbReference>
<sequence length="506" mass="57154">MRTGNTKVASSRKPLGTIEGNKVDKENVGIGKTSTSKDIGSKSITKKIPSESSEPTEFHTTAVQTDRNDQLDVNDLISSGPPSDTYWKMLAEQRLKALEKTLKENEELHMKVERLEKQKSAYKEMLDETNALVEILKEMIENNDLSEDDNDLDSSHFYMEAIKTKVNRISVPLLLSQFPFLSLKLKAHQFTVHILGFQQTIPSMIRMREERSENSKTPSGYTRSVKVEGMVNRTPLSSSSSRANPYKVPFQRRQPMEPIYADPAPLLMPQAMHLSPAFGLGSFYAGTNSLFMPTVQQNLLEVPFIPYSNQTEVVKENTGYNIDGLTSSPPNQSEPDANDAKSQPTGTKSVTSTADFSIKDIESKKINDFKISMNHRNNGLRILTGSIEKVIKWEQMWTNKKEKPLLFEVIAPLLQVQEGLKPNEKQLLLRESGGPVLSVMFYEIDREVPQLTRGQYVRCVCRSLGKRRFQAYSVRIASQQEHSSLQRLSFLCHRALQEALLSIHEA</sequence>
<evidence type="ECO:0000313" key="4">
    <source>
        <dbReference type="Proteomes" id="UP000792457"/>
    </source>
</evidence>
<dbReference type="OrthoDB" id="6591917at2759"/>
<organism evidence="3 4">
    <name type="scientific">Ladona fulva</name>
    <name type="common">Scarce chaser dragonfly</name>
    <name type="synonym">Libellula fulva</name>
    <dbReference type="NCBI Taxonomy" id="123851"/>
    <lineage>
        <taxon>Eukaryota</taxon>
        <taxon>Metazoa</taxon>
        <taxon>Ecdysozoa</taxon>
        <taxon>Arthropoda</taxon>
        <taxon>Hexapoda</taxon>
        <taxon>Insecta</taxon>
        <taxon>Pterygota</taxon>
        <taxon>Palaeoptera</taxon>
        <taxon>Odonata</taxon>
        <taxon>Epiprocta</taxon>
        <taxon>Anisoptera</taxon>
        <taxon>Libelluloidea</taxon>
        <taxon>Libellulidae</taxon>
        <taxon>Ladona</taxon>
    </lineage>
</organism>
<dbReference type="EMBL" id="KZ308183">
    <property type="protein sequence ID" value="KAG8224070.1"/>
    <property type="molecule type" value="Genomic_DNA"/>
</dbReference>
<keyword evidence="1" id="KW-0175">Coiled coil</keyword>
<dbReference type="GO" id="GO:0007276">
    <property type="term" value="P:gamete generation"/>
    <property type="evidence" value="ECO:0007669"/>
    <property type="project" value="InterPro"/>
</dbReference>
<comment type="caution">
    <text evidence="3">The sequence shown here is derived from an EMBL/GenBank/DDBJ whole genome shotgun (WGS) entry which is preliminary data.</text>
</comment>
<dbReference type="GO" id="GO:0006275">
    <property type="term" value="P:regulation of DNA replication"/>
    <property type="evidence" value="ECO:0007669"/>
    <property type="project" value="InterPro"/>
</dbReference>
<feature type="coiled-coil region" evidence="1">
    <location>
        <begin position="88"/>
        <end position="132"/>
    </location>
</feature>
<dbReference type="Proteomes" id="UP000792457">
    <property type="component" value="Unassembled WGS sequence"/>
</dbReference>
<name>A0A8K0JYC7_LADFU</name>